<evidence type="ECO:0000259" key="5">
    <source>
        <dbReference type="PROSITE" id="PS50977"/>
    </source>
</evidence>
<evidence type="ECO:0000256" key="3">
    <source>
        <dbReference type="ARBA" id="ARBA00023163"/>
    </source>
</evidence>
<evidence type="ECO:0000256" key="2">
    <source>
        <dbReference type="ARBA" id="ARBA00023125"/>
    </source>
</evidence>
<dbReference type="Pfam" id="PF00440">
    <property type="entry name" value="TetR_N"/>
    <property type="match status" value="1"/>
</dbReference>
<accession>A0A0F3RQ07</accession>
<sequence>MATVAERKHRMIMTITQTIVQNGFATLKMDRIAKLMGVSRAKLYQYYSSKDAVITAVVEQYLQFMAEQPVPTGQDAAASVRQLPCVLLSLITLIGSSSHQFRTDLAHSDSDLSQRFEREYADWLARARQFLTTGKANGAYNAQLNPGLFLIQLEATIPMAMMPAVLSRYGGSSQDVLPDYLQMLMTQVVVPAKWADVDFSTITSALQQLTINYQQVLTK</sequence>
<reference evidence="6 7" key="1">
    <citation type="submission" date="2015-03" db="EMBL/GenBank/DDBJ databases">
        <authorList>
            <person name="Zheng J."/>
            <person name="Ganezle M."/>
        </authorList>
    </citation>
    <scope>NUCLEOTIDE SEQUENCE [LARGE SCALE GENOMIC DNA]</scope>
    <source>
        <strain evidence="6 7">LP38</strain>
    </source>
</reference>
<dbReference type="GO" id="GO:0000976">
    <property type="term" value="F:transcription cis-regulatory region binding"/>
    <property type="evidence" value="ECO:0007669"/>
    <property type="project" value="TreeGrafter"/>
</dbReference>
<dbReference type="PANTHER" id="PTHR30055">
    <property type="entry name" value="HTH-TYPE TRANSCRIPTIONAL REGULATOR RUTR"/>
    <property type="match status" value="1"/>
</dbReference>
<dbReference type="OrthoDB" id="881297at2"/>
<dbReference type="STRING" id="216463.VC81_12880"/>
<dbReference type="PATRIC" id="fig|216463.3.peg.1835"/>
<dbReference type="PROSITE" id="PS50977">
    <property type="entry name" value="HTH_TETR_2"/>
    <property type="match status" value="1"/>
</dbReference>
<keyword evidence="1" id="KW-0805">Transcription regulation</keyword>
<name>A0A0F3RQ07_9LACO</name>
<dbReference type="InterPro" id="IPR001647">
    <property type="entry name" value="HTH_TetR"/>
</dbReference>
<dbReference type="Proteomes" id="UP000033491">
    <property type="component" value="Unassembled WGS sequence"/>
</dbReference>
<organism evidence="6 7">
    <name type="scientific">Levilactobacillus spicheri</name>
    <dbReference type="NCBI Taxonomy" id="216463"/>
    <lineage>
        <taxon>Bacteria</taxon>
        <taxon>Bacillati</taxon>
        <taxon>Bacillota</taxon>
        <taxon>Bacilli</taxon>
        <taxon>Lactobacillales</taxon>
        <taxon>Lactobacillaceae</taxon>
        <taxon>Levilactobacillus</taxon>
    </lineage>
</organism>
<evidence type="ECO:0000313" key="6">
    <source>
        <dbReference type="EMBL" id="KJW11679.1"/>
    </source>
</evidence>
<protein>
    <recommendedName>
        <fullName evidence="5">HTH tetR-type domain-containing protein</fullName>
    </recommendedName>
</protein>
<evidence type="ECO:0000313" key="7">
    <source>
        <dbReference type="Proteomes" id="UP000033491"/>
    </source>
</evidence>
<dbReference type="InterPro" id="IPR050109">
    <property type="entry name" value="HTH-type_TetR-like_transc_reg"/>
</dbReference>
<feature type="domain" description="HTH tetR-type" evidence="5">
    <location>
        <begin position="5"/>
        <end position="65"/>
    </location>
</feature>
<proteinExistence type="predicted"/>
<evidence type="ECO:0000256" key="1">
    <source>
        <dbReference type="ARBA" id="ARBA00023015"/>
    </source>
</evidence>
<comment type="caution">
    <text evidence="6">The sequence shown here is derived from an EMBL/GenBank/DDBJ whole genome shotgun (WGS) entry which is preliminary data.</text>
</comment>
<dbReference type="EMBL" id="JZCR01000025">
    <property type="protein sequence ID" value="KJW11679.1"/>
    <property type="molecule type" value="Genomic_DNA"/>
</dbReference>
<keyword evidence="2 4" id="KW-0238">DNA-binding</keyword>
<dbReference type="Gene3D" id="1.10.357.10">
    <property type="entry name" value="Tetracycline Repressor, domain 2"/>
    <property type="match status" value="1"/>
</dbReference>
<dbReference type="PANTHER" id="PTHR30055:SF234">
    <property type="entry name" value="HTH-TYPE TRANSCRIPTIONAL REGULATOR BETI"/>
    <property type="match status" value="1"/>
</dbReference>
<feature type="DNA-binding region" description="H-T-H motif" evidence="4">
    <location>
        <begin position="28"/>
        <end position="47"/>
    </location>
</feature>
<keyword evidence="3" id="KW-0804">Transcription</keyword>
<dbReference type="AlphaFoldDB" id="A0A0F3RQ07"/>
<dbReference type="SUPFAM" id="SSF46689">
    <property type="entry name" value="Homeodomain-like"/>
    <property type="match status" value="1"/>
</dbReference>
<dbReference type="InterPro" id="IPR009057">
    <property type="entry name" value="Homeodomain-like_sf"/>
</dbReference>
<evidence type="ECO:0000256" key="4">
    <source>
        <dbReference type="PROSITE-ProRule" id="PRU00335"/>
    </source>
</evidence>
<gene>
    <name evidence="6" type="ORF">VC81_12880</name>
</gene>
<dbReference type="GO" id="GO:0003700">
    <property type="term" value="F:DNA-binding transcription factor activity"/>
    <property type="evidence" value="ECO:0007669"/>
    <property type="project" value="TreeGrafter"/>
</dbReference>